<organism evidence="1 2">
    <name type="scientific">Massilia aurea</name>
    <dbReference type="NCBI Taxonomy" id="373040"/>
    <lineage>
        <taxon>Bacteria</taxon>
        <taxon>Pseudomonadati</taxon>
        <taxon>Pseudomonadota</taxon>
        <taxon>Betaproteobacteria</taxon>
        <taxon>Burkholderiales</taxon>
        <taxon>Oxalobacteraceae</taxon>
        <taxon>Telluria group</taxon>
        <taxon>Massilia</taxon>
    </lineage>
</organism>
<protein>
    <submittedName>
        <fullName evidence="1">Uncharacterized protein</fullName>
    </submittedName>
</protein>
<evidence type="ECO:0000313" key="2">
    <source>
        <dbReference type="Proteomes" id="UP000540787"/>
    </source>
</evidence>
<comment type="caution">
    <text evidence="1">The sequence shown here is derived from an EMBL/GenBank/DDBJ whole genome shotgun (WGS) entry which is preliminary data.</text>
</comment>
<evidence type="ECO:0000313" key="1">
    <source>
        <dbReference type="EMBL" id="MBB6132660.1"/>
    </source>
</evidence>
<proteinExistence type="predicted"/>
<keyword evidence="2" id="KW-1185">Reference proteome</keyword>
<dbReference type="Proteomes" id="UP000540787">
    <property type="component" value="Unassembled WGS sequence"/>
</dbReference>
<gene>
    <name evidence="1" type="ORF">HD842_000771</name>
</gene>
<name>A0A7W9WXL2_9BURK</name>
<dbReference type="AlphaFoldDB" id="A0A7W9WXL2"/>
<accession>A0A7W9WXL2</accession>
<sequence length="96" mass="10921">MLELRGKQIAQLISDLEEDCIKISASDELMLRGYVRGTIGGRDLLAHVTQFSNLTAYQDWLLDQINEFSLERVSNVSVEPVIHEVYNGLRRRGKTS</sequence>
<dbReference type="EMBL" id="JACHBX010000001">
    <property type="protein sequence ID" value="MBB6132660.1"/>
    <property type="molecule type" value="Genomic_DNA"/>
</dbReference>
<reference evidence="1 2" key="1">
    <citation type="submission" date="2020-08" db="EMBL/GenBank/DDBJ databases">
        <title>The Agave Microbiome: Exploring the role of microbial communities in plant adaptations to desert environments.</title>
        <authorList>
            <person name="Partida-Martinez L.P."/>
        </authorList>
    </citation>
    <scope>NUCLEOTIDE SEQUENCE [LARGE SCALE GENOMIC DNA]</scope>
    <source>
        <strain evidence="1 2">AT3.2</strain>
    </source>
</reference>